<name>A0A3B0TE52_9ZZZZ</name>
<sequence>MDEKRLKSLSDIKIPDAGSDARQQALGLAMQEYDQEFDHKIAGSEEKDKNNSTATKGNAFGERPISTIKWIKGLITMNVPMNARFPIAATLTGLLILPLGLVLYQNTALTPISTITGTSAEVSVPPAPISEQINPAPMVGGDLEMPDDVSQIRQEQDARTQTAESVQKLESNISVAAEGASEARIVEKIAVDGFAAPQVIGENIGVSQAPLRQAPLSLVTEAERTLIPANNDRFASFEEGAIK</sequence>
<accession>A0A3B0TE52</accession>
<organism evidence="1">
    <name type="scientific">hydrothermal vent metagenome</name>
    <dbReference type="NCBI Taxonomy" id="652676"/>
    <lineage>
        <taxon>unclassified sequences</taxon>
        <taxon>metagenomes</taxon>
        <taxon>ecological metagenomes</taxon>
    </lineage>
</organism>
<dbReference type="AlphaFoldDB" id="A0A3B0TE52"/>
<reference evidence="1" key="1">
    <citation type="submission" date="2018-06" db="EMBL/GenBank/DDBJ databases">
        <authorList>
            <person name="Zhirakovskaya E."/>
        </authorList>
    </citation>
    <scope>NUCLEOTIDE SEQUENCE</scope>
</reference>
<gene>
    <name evidence="1" type="ORF">MNBD_ALPHA11-2317</name>
</gene>
<feature type="non-terminal residue" evidence="1">
    <location>
        <position position="243"/>
    </location>
</feature>
<dbReference type="EMBL" id="UOEQ01000095">
    <property type="protein sequence ID" value="VAW16288.1"/>
    <property type="molecule type" value="Genomic_DNA"/>
</dbReference>
<protein>
    <submittedName>
        <fullName evidence="1">Uncharacterized protein</fullName>
    </submittedName>
</protein>
<evidence type="ECO:0000313" key="1">
    <source>
        <dbReference type="EMBL" id="VAW16288.1"/>
    </source>
</evidence>
<proteinExistence type="predicted"/>